<dbReference type="AlphaFoldDB" id="A0A6P5FZW2"/>
<organism evidence="2 3">
    <name type="scientific">Ananas comosus</name>
    <name type="common">Pineapple</name>
    <name type="synonym">Ananas ananas</name>
    <dbReference type="NCBI Taxonomy" id="4615"/>
    <lineage>
        <taxon>Eukaryota</taxon>
        <taxon>Viridiplantae</taxon>
        <taxon>Streptophyta</taxon>
        <taxon>Embryophyta</taxon>
        <taxon>Tracheophyta</taxon>
        <taxon>Spermatophyta</taxon>
        <taxon>Magnoliopsida</taxon>
        <taxon>Liliopsida</taxon>
        <taxon>Poales</taxon>
        <taxon>Bromeliaceae</taxon>
        <taxon>Bromelioideae</taxon>
        <taxon>Ananas</taxon>
    </lineage>
</organism>
<keyword evidence="2" id="KW-1185">Reference proteome</keyword>
<dbReference type="Proteomes" id="UP000515123">
    <property type="component" value="Linkage group 13"/>
</dbReference>
<dbReference type="RefSeq" id="XP_020101629.1">
    <property type="nucleotide sequence ID" value="XM_020246040.1"/>
</dbReference>
<dbReference type="OrthoDB" id="747893at2759"/>
<reference evidence="2" key="1">
    <citation type="journal article" date="2015" name="Nat. Genet.">
        <title>The pineapple genome and the evolution of CAM photosynthesis.</title>
        <authorList>
            <person name="Ming R."/>
            <person name="VanBuren R."/>
            <person name="Wai C.M."/>
            <person name="Tang H."/>
            <person name="Schatz M.C."/>
            <person name="Bowers J.E."/>
            <person name="Lyons E."/>
            <person name="Wang M.L."/>
            <person name="Chen J."/>
            <person name="Biggers E."/>
            <person name="Zhang J."/>
            <person name="Huang L."/>
            <person name="Zhang L."/>
            <person name="Miao W."/>
            <person name="Zhang J."/>
            <person name="Ye Z."/>
            <person name="Miao C."/>
            <person name="Lin Z."/>
            <person name="Wang H."/>
            <person name="Zhou H."/>
            <person name="Yim W.C."/>
            <person name="Priest H.D."/>
            <person name="Zheng C."/>
            <person name="Woodhouse M."/>
            <person name="Edger P.P."/>
            <person name="Guyot R."/>
            <person name="Guo H.B."/>
            <person name="Guo H."/>
            <person name="Zheng G."/>
            <person name="Singh R."/>
            <person name="Sharma A."/>
            <person name="Min X."/>
            <person name="Zheng Y."/>
            <person name="Lee H."/>
            <person name="Gurtowski J."/>
            <person name="Sedlazeck F.J."/>
            <person name="Harkess A."/>
            <person name="McKain M.R."/>
            <person name="Liao Z."/>
            <person name="Fang J."/>
            <person name="Liu J."/>
            <person name="Zhang X."/>
            <person name="Zhang Q."/>
            <person name="Hu W."/>
            <person name="Qin Y."/>
            <person name="Wang K."/>
            <person name="Chen L.Y."/>
            <person name="Shirley N."/>
            <person name="Lin Y.R."/>
            <person name="Liu L.Y."/>
            <person name="Hernandez A.G."/>
            <person name="Wright C.L."/>
            <person name="Bulone V."/>
            <person name="Tuskan G.A."/>
            <person name="Heath K."/>
            <person name="Zee F."/>
            <person name="Moore P.H."/>
            <person name="Sunkar R."/>
            <person name="Leebens-Mack J.H."/>
            <person name="Mockler T."/>
            <person name="Bennetzen J.L."/>
            <person name="Freeling M."/>
            <person name="Sankoff D."/>
            <person name="Paterson A.H."/>
            <person name="Zhu X."/>
            <person name="Yang X."/>
            <person name="Smith J.A."/>
            <person name="Cushman J.C."/>
            <person name="Paull R.E."/>
            <person name="Yu Q."/>
        </authorList>
    </citation>
    <scope>NUCLEOTIDE SEQUENCE [LARGE SCALE GENOMIC DNA]</scope>
    <source>
        <strain evidence="2">cv. F153</strain>
    </source>
</reference>
<evidence type="ECO:0000256" key="1">
    <source>
        <dbReference type="SAM" id="MobiDB-lite"/>
    </source>
</evidence>
<dbReference type="GeneID" id="109719394"/>
<proteinExistence type="predicted"/>
<dbReference type="PANTHER" id="PTHR33356:SF5">
    <property type="entry name" value="TIP41-LIKE PROTEIN"/>
    <property type="match status" value="1"/>
</dbReference>
<protein>
    <submittedName>
        <fullName evidence="3">Uncharacterized protein LOC109719394</fullName>
    </submittedName>
</protein>
<feature type="compositionally biased region" description="Polar residues" evidence="1">
    <location>
        <begin position="100"/>
        <end position="110"/>
    </location>
</feature>
<name>A0A6P5FZW2_ANACO</name>
<feature type="region of interest" description="Disordered" evidence="1">
    <location>
        <begin position="362"/>
        <end position="382"/>
    </location>
</feature>
<feature type="region of interest" description="Disordered" evidence="1">
    <location>
        <begin position="75"/>
        <end position="94"/>
    </location>
</feature>
<feature type="region of interest" description="Disordered" evidence="1">
    <location>
        <begin position="254"/>
        <end position="280"/>
    </location>
</feature>
<feature type="region of interest" description="Disordered" evidence="1">
    <location>
        <begin position="155"/>
        <end position="189"/>
    </location>
</feature>
<accession>A0A6P5FZW2</accession>
<gene>
    <name evidence="3" type="primary">LOC109719394</name>
</gene>
<feature type="compositionally biased region" description="Pro residues" evidence="1">
    <location>
        <begin position="171"/>
        <end position="189"/>
    </location>
</feature>
<evidence type="ECO:0000313" key="3">
    <source>
        <dbReference type="RefSeq" id="XP_020101629.1"/>
    </source>
</evidence>
<dbReference type="PANTHER" id="PTHR33356">
    <property type="entry name" value="TIP41-LIKE PROTEIN"/>
    <property type="match status" value="1"/>
</dbReference>
<sequence>MAMTELESAEFWLPSEFLGDDYYLEEAKVGNGVGLGLGLGFGSSLDSPAESAESDEEDYMAGLTRRMAHSFLLDDDKEPTATQNPKPRVMAGSPQSTLCAMGLWSSSGHDSPNGPSQVPSPPSSPLETLAEDPWDLLNLAADEVMRMSLHEQGNHRSFNGVNLSVPAQKPSSPPIRAPPKNPNPSPNPYPNGGYYTTPLMTQRQVQVAQFHHLRQQQLLKQQQQQQQIAAAAPQWGKQSKRSCVGGGEGRYARPLGLSPAAWPPLQKTQLPQPQPQRGSGMRAIFLTGAGAKKESAGTGVFLPRRAGAPTEPRKKPSCSTVLLPARVVQALNLNLDEFGAQPRYPGGFVLDHDALVGRSNAGLSHHKRSSNQLRPQPHPPSAVATAAAAPALPHELRLPQEWTY</sequence>
<reference evidence="3" key="2">
    <citation type="submission" date="2025-08" db="UniProtKB">
        <authorList>
            <consortium name="RefSeq"/>
        </authorList>
    </citation>
    <scope>IDENTIFICATION</scope>
    <source>
        <tissue evidence="3">Leaf</tissue>
    </source>
</reference>
<feature type="region of interest" description="Disordered" evidence="1">
    <location>
        <begin position="100"/>
        <end position="129"/>
    </location>
</feature>
<evidence type="ECO:0000313" key="2">
    <source>
        <dbReference type="Proteomes" id="UP000515123"/>
    </source>
</evidence>